<protein>
    <submittedName>
        <fullName evidence="2">Rhombotail lipoprotein</fullName>
    </submittedName>
</protein>
<proteinExistence type="predicted"/>
<dbReference type="Proteomes" id="UP000294887">
    <property type="component" value="Unassembled WGS sequence"/>
</dbReference>
<feature type="transmembrane region" description="Helical" evidence="1">
    <location>
        <begin position="33"/>
        <end position="54"/>
    </location>
</feature>
<evidence type="ECO:0000313" key="3">
    <source>
        <dbReference type="Proteomes" id="UP000294887"/>
    </source>
</evidence>
<gene>
    <name evidence="2" type="ORF">EV695_3207</name>
</gene>
<evidence type="ECO:0000256" key="1">
    <source>
        <dbReference type="SAM" id="Phobius"/>
    </source>
</evidence>
<keyword evidence="2" id="KW-0449">Lipoprotein</keyword>
<dbReference type="InterPro" id="IPR026443">
    <property type="entry name" value="Rhombo_lipo"/>
</dbReference>
<dbReference type="EMBL" id="SMFQ01000004">
    <property type="protein sequence ID" value="TCJ85240.1"/>
    <property type="molecule type" value="Genomic_DNA"/>
</dbReference>
<dbReference type="RefSeq" id="WP_131906941.1">
    <property type="nucleotide sequence ID" value="NZ_BAAAFU010000001.1"/>
</dbReference>
<dbReference type="OrthoDB" id="191116at2"/>
<keyword evidence="1" id="KW-1133">Transmembrane helix</keyword>
<keyword evidence="1" id="KW-0812">Transmembrane</keyword>
<dbReference type="AlphaFoldDB" id="A0A4R1EWS8"/>
<organism evidence="2 3">
    <name type="scientific">Cocleimonas flava</name>
    <dbReference type="NCBI Taxonomy" id="634765"/>
    <lineage>
        <taxon>Bacteria</taxon>
        <taxon>Pseudomonadati</taxon>
        <taxon>Pseudomonadota</taxon>
        <taxon>Gammaproteobacteria</taxon>
        <taxon>Thiotrichales</taxon>
        <taxon>Thiotrichaceae</taxon>
        <taxon>Cocleimonas</taxon>
    </lineage>
</organism>
<comment type="caution">
    <text evidence="2">The sequence shown here is derived from an EMBL/GenBank/DDBJ whole genome shotgun (WGS) entry which is preliminary data.</text>
</comment>
<keyword evidence="1" id="KW-0472">Membrane</keyword>
<evidence type="ECO:0000313" key="2">
    <source>
        <dbReference type="EMBL" id="TCJ85240.1"/>
    </source>
</evidence>
<accession>A0A4R1EWS8</accession>
<sequence>MIKIWQIAINKSATAKERNVSELINPHHRYQRAFYAFCLLFLAVVALSGCSGLVSQKSGQHTVSSSLASFLYSGKGSNKLEKSGPTLLELPIKVGIAFLPSQHWRNGSLDESTKYQLLNKVKQSFGKHPFIENISIIPSTYLRHHGTQKGQGFDTLQQVANIHDVDIIALVSYDQLTRSEQNNASLLYWTIVGMYVIPGNENTIQTFVDTAVFDVRSRKLLMRAPGVSKLAKRSTAIGVDSVMTQKSRQGFDVAFDDMIKNLDLELIRFKDRIKHDGWVKTNSGSVKITNQSAYSAAGFLDVKLSLLLILLFLFKFTHPQFKYRKSTYQNTASIKKG</sequence>
<name>A0A4R1EWS8_9GAMM</name>
<reference evidence="2 3" key="1">
    <citation type="submission" date="2019-03" db="EMBL/GenBank/DDBJ databases">
        <title>Genomic Encyclopedia of Type Strains, Phase IV (KMG-IV): sequencing the most valuable type-strain genomes for metagenomic binning, comparative biology and taxonomic classification.</title>
        <authorList>
            <person name="Goeker M."/>
        </authorList>
    </citation>
    <scope>NUCLEOTIDE SEQUENCE [LARGE SCALE GENOMIC DNA]</scope>
    <source>
        <strain evidence="2 3">DSM 24830</strain>
    </source>
</reference>
<feature type="transmembrane region" description="Helical" evidence="1">
    <location>
        <begin position="293"/>
        <end position="314"/>
    </location>
</feature>
<keyword evidence="3" id="KW-1185">Reference proteome</keyword>
<dbReference type="NCBIfam" id="TIGR04179">
    <property type="entry name" value="rhombo_lipo"/>
    <property type="match status" value="1"/>
</dbReference>